<dbReference type="Pfam" id="PF14511">
    <property type="entry name" value="RE_EcoO109I"/>
    <property type="match status" value="1"/>
</dbReference>
<evidence type="ECO:0000313" key="3">
    <source>
        <dbReference type="Proteomes" id="UP001143810"/>
    </source>
</evidence>
<dbReference type="SUPFAM" id="SSF52980">
    <property type="entry name" value="Restriction endonuclease-like"/>
    <property type="match status" value="1"/>
</dbReference>
<dbReference type="GO" id="GO:0004519">
    <property type="term" value="F:endonuclease activity"/>
    <property type="evidence" value="ECO:0007669"/>
    <property type="project" value="UniProtKB-KW"/>
</dbReference>
<organism evidence="2 3">
    <name type="scientific">Bacteroides muris</name>
    <name type="common">ex Fokt et al. 2023</name>
    <dbReference type="NCBI Taxonomy" id="2937417"/>
    <lineage>
        <taxon>Bacteria</taxon>
        <taxon>Pseudomonadati</taxon>
        <taxon>Bacteroidota</taxon>
        <taxon>Bacteroidia</taxon>
        <taxon>Bacteroidales</taxon>
        <taxon>Bacteroidaceae</taxon>
        <taxon>Bacteroides</taxon>
    </lineage>
</organism>
<feature type="domain" description="Type II restriction endonuclease EcoO109IR" evidence="1">
    <location>
        <begin position="11"/>
        <end position="206"/>
    </location>
</feature>
<protein>
    <submittedName>
        <fullName evidence="2">PmeII family type II restriction endonuclease</fullName>
    </submittedName>
</protein>
<dbReference type="Proteomes" id="UP001143810">
    <property type="component" value="Unassembled WGS sequence"/>
</dbReference>
<dbReference type="InterPro" id="IPR011335">
    <property type="entry name" value="Restrct_endonuc-II-like"/>
</dbReference>
<name>A0A9X2NY33_9BACE</name>
<dbReference type="InterPro" id="IPR032793">
    <property type="entry name" value="RE_EcoO109IR"/>
</dbReference>
<gene>
    <name evidence="2" type="ORF">M1B78_09860</name>
</gene>
<accession>A0A9X2NY33</accession>
<dbReference type="CDD" id="cd22345">
    <property type="entry name" value="PDDEXK_nuclease"/>
    <property type="match status" value="1"/>
</dbReference>
<dbReference type="RefSeq" id="WP_257940568.1">
    <property type="nucleotide sequence ID" value="NZ_JAMZEE010000020.1"/>
</dbReference>
<reference evidence="2" key="2">
    <citation type="submission" date="2022-04" db="EMBL/GenBank/DDBJ databases">
        <authorList>
            <person name="Fokt H."/>
            <person name="Baines J."/>
        </authorList>
    </citation>
    <scope>NUCLEOTIDE SEQUENCE</scope>
    <source>
        <strain evidence="2">KH569_7</strain>
    </source>
</reference>
<keyword evidence="2" id="KW-0255">Endonuclease</keyword>
<evidence type="ECO:0000259" key="1">
    <source>
        <dbReference type="Pfam" id="PF14511"/>
    </source>
</evidence>
<proteinExistence type="predicted"/>
<evidence type="ECO:0000313" key="2">
    <source>
        <dbReference type="EMBL" id="MCR6508461.1"/>
    </source>
</evidence>
<sequence>MIIMNQELINKISDYVEKNVGEFHAARIAKLQKINLKELLSRKNPYMFKAKNIVTAGAMVENLASAYMSSAEESIFGNWMEGIAHFVAETVYSGYKSSAEGIDLEFDKEGVHYFVSVKSGPSWSNSTSMKKQKEQFVKAVKVFNTSRKAVATMCVEGCCYGNDNKTYNDSTHEKYCGEKFWALISGEPTLFIDIIEPLGYKAKEKNEEYFKAYGRMINKFTQEFIKDYCSDNGDIDWNKIVRLNAAIKSLKPTKN</sequence>
<dbReference type="AlphaFoldDB" id="A0A9X2NY33"/>
<reference evidence="2" key="1">
    <citation type="journal article" date="2022" name="Arch. Microbiol.">
        <title>Bacteroides muris sp. nov. isolated from the cecum of wild-derived house mice.</title>
        <authorList>
            <person name="Fokt H."/>
            <person name="Unni R."/>
            <person name="Repnik U."/>
            <person name="Schmitz R.A."/>
            <person name="Bramkamp M."/>
            <person name="Baines J.F."/>
            <person name="Unterweger D."/>
        </authorList>
    </citation>
    <scope>NUCLEOTIDE SEQUENCE</scope>
    <source>
        <strain evidence="2">KH569_7</strain>
    </source>
</reference>
<comment type="caution">
    <text evidence="2">The sequence shown here is derived from an EMBL/GenBank/DDBJ whole genome shotgun (WGS) entry which is preliminary data.</text>
</comment>
<keyword evidence="2" id="KW-0540">Nuclease</keyword>
<dbReference type="EMBL" id="JAMZEE010000020">
    <property type="protein sequence ID" value="MCR6508461.1"/>
    <property type="molecule type" value="Genomic_DNA"/>
</dbReference>
<keyword evidence="2" id="KW-0378">Hydrolase</keyword>